<organism evidence="2">
    <name type="scientific">Arundo donax</name>
    <name type="common">Giant reed</name>
    <name type="synonym">Donax arundinaceus</name>
    <dbReference type="NCBI Taxonomy" id="35708"/>
    <lineage>
        <taxon>Eukaryota</taxon>
        <taxon>Viridiplantae</taxon>
        <taxon>Streptophyta</taxon>
        <taxon>Embryophyta</taxon>
        <taxon>Tracheophyta</taxon>
        <taxon>Spermatophyta</taxon>
        <taxon>Magnoliopsida</taxon>
        <taxon>Liliopsida</taxon>
        <taxon>Poales</taxon>
        <taxon>Poaceae</taxon>
        <taxon>PACMAD clade</taxon>
        <taxon>Arundinoideae</taxon>
        <taxon>Arundineae</taxon>
        <taxon>Arundo</taxon>
    </lineage>
</organism>
<reference evidence="2" key="2">
    <citation type="journal article" date="2015" name="Data Brief">
        <title>Shoot transcriptome of the giant reed, Arundo donax.</title>
        <authorList>
            <person name="Barrero R.A."/>
            <person name="Guerrero F.D."/>
            <person name="Moolhuijzen P."/>
            <person name="Goolsby J.A."/>
            <person name="Tidwell J."/>
            <person name="Bellgard S.E."/>
            <person name="Bellgard M.I."/>
        </authorList>
    </citation>
    <scope>NUCLEOTIDE SEQUENCE</scope>
    <source>
        <tissue evidence="2">Shoot tissue taken approximately 20 cm above the soil surface</tissue>
    </source>
</reference>
<dbReference type="EMBL" id="GBRH01216390">
    <property type="protein sequence ID" value="JAD81505.1"/>
    <property type="molecule type" value="Transcribed_RNA"/>
</dbReference>
<protein>
    <submittedName>
        <fullName evidence="2">Uncharacterized protein</fullName>
    </submittedName>
</protein>
<name>A0A0A9D760_ARUDO</name>
<proteinExistence type="predicted"/>
<feature type="region of interest" description="Disordered" evidence="1">
    <location>
        <begin position="1"/>
        <end position="27"/>
    </location>
</feature>
<sequence>MRRRSGRREKQLLRRGRKQGTQLTRRRTLRRRSSIILKPLNLTTRIFPILQTVRLSTLRWESTMNALRIVIRLWRGEENFVLISR</sequence>
<evidence type="ECO:0000256" key="1">
    <source>
        <dbReference type="SAM" id="MobiDB-lite"/>
    </source>
</evidence>
<accession>A0A0A9D760</accession>
<dbReference type="AlphaFoldDB" id="A0A0A9D760"/>
<evidence type="ECO:0000313" key="2">
    <source>
        <dbReference type="EMBL" id="JAD81505.1"/>
    </source>
</evidence>
<reference evidence="2" key="1">
    <citation type="submission" date="2014-09" db="EMBL/GenBank/DDBJ databases">
        <authorList>
            <person name="Magalhaes I.L.F."/>
            <person name="Oliveira U."/>
            <person name="Santos F.R."/>
            <person name="Vidigal T.H.D.A."/>
            <person name="Brescovit A.D."/>
            <person name="Santos A.J."/>
        </authorList>
    </citation>
    <scope>NUCLEOTIDE SEQUENCE</scope>
    <source>
        <tissue evidence="2">Shoot tissue taken approximately 20 cm above the soil surface</tissue>
    </source>
</reference>